<feature type="compositionally biased region" description="Basic and acidic residues" evidence="3">
    <location>
        <begin position="395"/>
        <end position="417"/>
    </location>
</feature>
<feature type="compositionally biased region" description="Basic and acidic residues" evidence="3">
    <location>
        <begin position="234"/>
        <end position="260"/>
    </location>
</feature>
<keyword evidence="1" id="KW-0433">Leucine-rich repeat</keyword>
<name>A0AAV9S5M9_9TELE</name>
<evidence type="ECO:0000256" key="1">
    <source>
        <dbReference type="ARBA" id="ARBA00022614"/>
    </source>
</evidence>
<keyword evidence="5" id="KW-1185">Reference proteome</keyword>
<feature type="compositionally biased region" description="Basic and acidic residues" evidence="3">
    <location>
        <begin position="375"/>
        <end position="387"/>
    </location>
</feature>
<reference evidence="4 5" key="1">
    <citation type="submission" date="2021-06" db="EMBL/GenBank/DDBJ databases">
        <authorList>
            <person name="Palmer J.M."/>
        </authorList>
    </citation>
    <scope>NUCLEOTIDE SEQUENCE [LARGE SCALE GENOMIC DNA]</scope>
    <source>
        <strain evidence="4 5">MEX-2019</strain>
        <tissue evidence="4">Muscle</tissue>
    </source>
</reference>
<dbReference type="SUPFAM" id="SSF52058">
    <property type="entry name" value="L domain-like"/>
    <property type="match status" value="1"/>
</dbReference>
<feature type="region of interest" description="Disordered" evidence="3">
    <location>
        <begin position="1"/>
        <end position="28"/>
    </location>
</feature>
<feature type="region of interest" description="Disordered" evidence="3">
    <location>
        <begin position="1489"/>
        <end position="1508"/>
    </location>
</feature>
<feature type="region of interest" description="Disordered" evidence="3">
    <location>
        <begin position="375"/>
        <end position="527"/>
    </location>
</feature>
<dbReference type="Pfam" id="PF00612">
    <property type="entry name" value="IQ"/>
    <property type="match status" value="2"/>
</dbReference>
<dbReference type="InterPro" id="IPR001611">
    <property type="entry name" value="Leu-rich_rpt"/>
</dbReference>
<feature type="compositionally biased region" description="Basic and acidic residues" evidence="3">
    <location>
        <begin position="334"/>
        <end position="358"/>
    </location>
</feature>
<dbReference type="Proteomes" id="UP001311232">
    <property type="component" value="Unassembled WGS sequence"/>
</dbReference>
<dbReference type="CDD" id="cd23767">
    <property type="entry name" value="IQCD"/>
    <property type="match status" value="1"/>
</dbReference>
<dbReference type="PANTHER" id="PTHR46652">
    <property type="entry name" value="LEUCINE-RICH REPEAT AND IQ DOMAIN-CONTAINING PROTEIN 1-RELATED"/>
    <property type="match status" value="1"/>
</dbReference>
<dbReference type="SMART" id="SM00015">
    <property type="entry name" value="IQ"/>
    <property type="match status" value="2"/>
</dbReference>
<feature type="region of interest" description="Disordered" evidence="3">
    <location>
        <begin position="54"/>
        <end position="134"/>
    </location>
</feature>
<proteinExistence type="predicted"/>
<feature type="compositionally biased region" description="Acidic residues" evidence="3">
    <location>
        <begin position="91"/>
        <end position="102"/>
    </location>
</feature>
<sequence length="1508" mass="173341">MRSYLTGAKCSDMEESKRNQDSSELTLDIPPSLVSYFETSKSRAAAFEKQMLEEPEGVDSNAGLMKLQTELNNGTRKSKKRITSETAEDKNDIDDDNPENENDFALNISDPQTERGKAHCEQEQKKEQRQQREMDFQEELKRIMEAEKLHQMELELRKRNAQEKLEQELLLRQELLGNFKKQVKQEKMMIEEEKRRSKLEEIKMEKEEMRKKEDERGKCKEEQNIREDEIRREKEGMRRLVEQEERKNKEEVKREDEKTKRENKKKRCFMVTEKMMKMDSEEKKKEEVKLKNQLKTMEERDDEENKYLRIGSLSKVGVNHEEMRKEEKEEEREEVQSERKTLEKEMQHKECEEKSKTDEWKSLCLRNKCILRKQEEQRRGKEMEGQKLKTQTIEVRQKEEEKQRNAEETKVGQERKGSKAYAGENKEIEDLEETEDEKRRQKEWKDLEEKEDNQIKDDGTNGAEVEKLKAEKGEQIEMFEKGAEEDREGIAGENDPKKKVELNDNNDLKENKRENDRTGHWASLMSDPSFSEATKNLSVCETTQHLQDKNISDTSAFQTVGQIDSESKHSPPSYSLPASLHEHTEQKRLSWMGCCVCWSELSLQNKMKQKGSFQSQRRPRRAAGVSSLAPLCPRILLESTGRKSLQEITTVTLEDSTLCSLSTLAQCNRLQSLTLRRCGLKSLEGISQLQELCYVDLGENDISFLDCENMSGLRVLRLAHNKLTSIHGLSGTDNLDVLDLSHNSITRIAGLESLRRLQRLSMDHNQLISTKGLIDVYTLLHLDCSHNHLAKVEGLENSALLHTLDLRSNSLTEPPSLNNQVLLRELLLDDNSISSLQGLAACWLPLLQHLSVAQNRITQLPSMTDYVSLKTLHLRSNCLSELQNVCENLEGCLFLQEVHLTGNPLQQERDWRSKLQKAVPGLQAIDSQKTASFLSSLASRQLRWAPDSFPMLCQVQIQQTQDLQQRLSRELRNASSSLDAMKSCCHLFTMALQVAEDQRFAHEYGDTAVSEEHMDAGQTIPEKTLDMDSKSLGMLTDSLKTESTIRRPSDNPSRDENRHNYFHFENTPDEKSRQDTFGSVTTGQRSITESNVARGLIHFLPSKGEITSTSLDMELDNLDRKNTAATVLQRMWRAYRQKRGHVEASFIADSERESRGLAGKPLFELFNNNWSKASQDHAATVIQAFWRGCALRRRLASALAAFTHADTGDEDTFEEVDVEEFVVDEQALEEHWTMAFKDSPPMHYPVTERHLSPKVLLQPKQAWLADEQGDYVSTRHSAGGCSRSKSPTSTLVHSGLSERSEKILQEWGFNDSRTALLMLKRAQKMKATKRKQKKHGNPRVHAAFRDCNYQISHVEARNRPARHNRHCLKVGEAQLGLQPAEQMEQMRWQQAQQELQTQVAQPDRHSESLRRHFLPEINSSILSRGRVQLVADLAYADPPSTAGLSSNSSLTAQLGKVNTYSCRSNLTHTSKRVTSPVLKKERISFRDNPVQLSSGWGGGKKRERLPRK</sequence>
<dbReference type="PROSITE" id="PS50096">
    <property type="entry name" value="IQ"/>
    <property type="match status" value="1"/>
</dbReference>
<dbReference type="EMBL" id="JAHHUM010000876">
    <property type="protein sequence ID" value="KAK5616673.1"/>
    <property type="molecule type" value="Genomic_DNA"/>
</dbReference>
<feature type="compositionally biased region" description="Basic and acidic residues" evidence="3">
    <location>
        <begin position="1040"/>
        <end position="1059"/>
    </location>
</feature>
<dbReference type="SMART" id="SM00365">
    <property type="entry name" value="LRR_SD22"/>
    <property type="match status" value="5"/>
</dbReference>
<dbReference type="InterPro" id="IPR000048">
    <property type="entry name" value="IQ_motif_EF-hand-BS"/>
</dbReference>
<evidence type="ECO:0000256" key="3">
    <source>
        <dbReference type="SAM" id="MobiDB-lite"/>
    </source>
</evidence>
<feature type="compositionally biased region" description="Basic residues" evidence="3">
    <location>
        <begin position="1499"/>
        <end position="1508"/>
    </location>
</feature>
<protein>
    <recommendedName>
        <fullName evidence="6">Leucine-rich repeat and IQ domain-containing protein 1</fullName>
    </recommendedName>
</protein>
<comment type="caution">
    <text evidence="4">The sequence shown here is derived from an EMBL/GenBank/DDBJ whole genome shotgun (WGS) entry which is preliminary data.</text>
</comment>
<evidence type="ECO:0008006" key="6">
    <source>
        <dbReference type="Google" id="ProtNLM"/>
    </source>
</evidence>
<dbReference type="InterPro" id="IPR003591">
    <property type="entry name" value="Leu-rich_rpt_typical-subtyp"/>
</dbReference>
<evidence type="ECO:0000313" key="5">
    <source>
        <dbReference type="Proteomes" id="UP001311232"/>
    </source>
</evidence>
<feature type="compositionally biased region" description="Basic and acidic residues" evidence="3">
    <location>
        <begin position="112"/>
        <end position="134"/>
    </location>
</feature>
<keyword evidence="2" id="KW-0677">Repeat</keyword>
<feature type="region of interest" description="Disordered" evidence="3">
    <location>
        <begin position="234"/>
        <end position="288"/>
    </location>
</feature>
<dbReference type="Gene3D" id="1.20.5.190">
    <property type="match status" value="1"/>
</dbReference>
<feature type="compositionally biased region" description="Basic and acidic residues" evidence="3">
    <location>
        <begin position="11"/>
        <end position="21"/>
    </location>
</feature>
<dbReference type="PANTHER" id="PTHR46652:SF7">
    <property type="entry name" value="LEUCINE-RICH REPEAT AND IQ DOMAIN-CONTAINING PROTEIN 1"/>
    <property type="match status" value="1"/>
</dbReference>
<feature type="region of interest" description="Disordered" evidence="3">
    <location>
        <begin position="317"/>
        <end position="358"/>
    </location>
</feature>
<feature type="compositionally biased region" description="Basic and acidic residues" evidence="3">
    <location>
        <begin position="318"/>
        <end position="327"/>
    </location>
</feature>
<evidence type="ECO:0000256" key="2">
    <source>
        <dbReference type="ARBA" id="ARBA00022737"/>
    </source>
</evidence>
<dbReference type="Pfam" id="PF13855">
    <property type="entry name" value="LRR_8"/>
    <property type="match status" value="1"/>
</dbReference>
<gene>
    <name evidence="4" type="ORF">CRENBAI_001838</name>
</gene>
<dbReference type="Gene3D" id="3.80.10.10">
    <property type="entry name" value="Ribonuclease Inhibitor"/>
    <property type="match status" value="2"/>
</dbReference>
<evidence type="ECO:0000313" key="4">
    <source>
        <dbReference type="EMBL" id="KAK5616673.1"/>
    </source>
</evidence>
<dbReference type="InterPro" id="IPR032675">
    <property type="entry name" value="LRR_dom_sf"/>
</dbReference>
<dbReference type="SMART" id="SM00369">
    <property type="entry name" value="LRR_TYP"/>
    <property type="match status" value="4"/>
</dbReference>
<accession>A0AAV9S5M9</accession>
<organism evidence="4 5">
    <name type="scientific">Crenichthys baileyi</name>
    <name type="common">White River springfish</name>
    <dbReference type="NCBI Taxonomy" id="28760"/>
    <lineage>
        <taxon>Eukaryota</taxon>
        <taxon>Metazoa</taxon>
        <taxon>Chordata</taxon>
        <taxon>Craniata</taxon>
        <taxon>Vertebrata</taxon>
        <taxon>Euteleostomi</taxon>
        <taxon>Actinopterygii</taxon>
        <taxon>Neopterygii</taxon>
        <taxon>Teleostei</taxon>
        <taxon>Neoteleostei</taxon>
        <taxon>Acanthomorphata</taxon>
        <taxon>Ovalentaria</taxon>
        <taxon>Atherinomorphae</taxon>
        <taxon>Cyprinodontiformes</taxon>
        <taxon>Goodeidae</taxon>
        <taxon>Crenichthys</taxon>
    </lineage>
</organism>
<dbReference type="PROSITE" id="PS51450">
    <property type="entry name" value="LRR"/>
    <property type="match status" value="6"/>
</dbReference>
<feature type="compositionally biased region" description="Basic and acidic residues" evidence="3">
    <location>
        <begin position="274"/>
        <end position="288"/>
    </location>
</feature>
<feature type="compositionally biased region" description="Basic and acidic residues" evidence="3">
    <location>
        <begin position="436"/>
        <end position="519"/>
    </location>
</feature>
<dbReference type="InterPro" id="IPR050836">
    <property type="entry name" value="SDS22/Internalin_LRR"/>
</dbReference>
<feature type="region of interest" description="Disordered" evidence="3">
    <location>
        <begin position="1040"/>
        <end position="1077"/>
    </location>
</feature>